<keyword evidence="1" id="KW-1133">Transmembrane helix</keyword>
<evidence type="ECO:0000313" key="2">
    <source>
        <dbReference type="EMBL" id="GFS31018.1"/>
    </source>
</evidence>
<keyword evidence="1" id="KW-0472">Membrane</keyword>
<proteinExistence type="predicted"/>
<dbReference type="EMBL" id="BJWL01000135">
    <property type="protein sequence ID" value="GFS31018.1"/>
    <property type="molecule type" value="Genomic_DNA"/>
</dbReference>
<feature type="transmembrane region" description="Helical" evidence="1">
    <location>
        <begin position="148"/>
        <end position="169"/>
    </location>
</feature>
<dbReference type="AlphaFoldDB" id="A0A7J0DC92"/>
<evidence type="ECO:0000256" key="1">
    <source>
        <dbReference type="SAM" id="Phobius"/>
    </source>
</evidence>
<sequence length="226" mass="24554">MTTASGSSCESDSADVSFMGSAWGAKFLSITTIKLNERNYHPWAKSIQVYLLAQGQALFSLSPNYMSLDAFYGKFCCICEEIALSELITYDISAMKRQASPCGLLVSFQLWHPHLMVFAISSELRSSPLSLLQLDLILVVVTVNHHELAVLVAMVVVILVVVATVEGLVRGDVLTATKRIILLIVHGHPAVHQASVSISADLMVSISVEEYQRLLVVESSATTTLA</sequence>
<organism evidence="2 3">
    <name type="scientific">Actinidia rufa</name>
    <dbReference type="NCBI Taxonomy" id="165716"/>
    <lineage>
        <taxon>Eukaryota</taxon>
        <taxon>Viridiplantae</taxon>
        <taxon>Streptophyta</taxon>
        <taxon>Embryophyta</taxon>
        <taxon>Tracheophyta</taxon>
        <taxon>Spermatophyta</taxon>
        <taxon>Magnoliopsida</taxon>
        <taxon>eudicotyledons</taxon>
        <taxon>Gunneridae</taxon>
        <taxon>Pentapetalae</taxon>
        <taxon>asterids</taxon>
        <taxon>Ericales</taxon>
        <taxon>Actinidiaceae</taxon>
        <taxon>Actinidia</taxon>
    </lineage>
</organism>
<evidence type="ECO:0000313" key="3">
    <source>
        <dbReference type="Proteomes" id="UP000585474"/>
    </source>
</evidence>
<reference evidence="3" key="1">
    <citation type="submission" date="2019-07" db="EMBL/GenBank/DDBJ databases">
        <title>De Novo Assembly of kiwifruit Actinidia rufa.</title>
        <authorList>
            <person name="Sugita-Konishi S."/>
            <person name="Sato K."/>
            <person name="Mori E."/>
            <person name="Abe Y."/>
            <person name="Kisaki G."/>
            <person name="Hamano K."/>
            <person name="Suezawa K."/>
            <person name="Otani M."/>
            <person name="Fukuda T."/>
            <person name="Manabe T."/>
            <person name="Gomi K."/>
            <person name="Tabuchi M."/>
            <person name="Akimitsu K."/>
            <person name="Kataoka I."/>
        </authorList>
    </citation>
    <scope>NUCLEOTIDE SEQUENCE [LARGE SCALE GENOMIC DNA]</scope>
    <source>
        <strain evidence="3">cv. Fuchu</strain>
    </source>
</reference>
<gene>
    <name evidence="2" type="ORF">Acr_00g0015150</name>
</gene>
<protein>
    <recommendedName>
        <fullName evidence="4">Retrotransposon Copia-like N-terminal domain-containing protein</fullName>
    </recommendedName>
</protein>
<accession>A0A7J0DC92</accession>
<dbReference type="Proteomes" id="UP000585474">
    <property type="component" value="Unassembled WGS sequence"/>
</dbReference>
<evidence type="ECO:0008006" key="4">
    <source>
        <dbReference type="Google" id="ProtNLM"/>
    </source>
</evidence>
<keyword evidence="3" id="KW-1185">Reference proteome</keyword>
<name>A0A7J0DC92_9ERIC</name>
<comment type="caution">
    <text evidence="2">The sequence shown here is derived from an EMBL/GenBank/DDBJ whole genome shotgun (WGS) entry which is preliminary data.</text>
</comment>
<keyword evidence="1" id="KW-0812">Transmembrane</keyword>